<dbReference type="AlphaFoldDB" id="A0A6L9MPM2"/>
<evidence type="ECO:0000313" key="1">
    <source>
        <dbReference type="EMBL" id="NDV89418.1"/>
    </source>
</evidence>
<organism evidence="1 2">
    <name type="scientific">Aurantimonas aggregata</name>
    <dbReference type="NCBI Taxonomy" id="2047720"/>
    <lineage>
        <taxon>Bacteria</taxon>
        <taxon>Pseudomonadati</taxon>
        <taxon>Pseudomonadota</taxon>
        <taxon>Alphaproteobacteria</taxon>
        <taxon>Hyphomicrobiales</taxon>
        <taxon>Aurantimonadaceae</taxon>
        <taxon>Aurantimonas</taxon>
    </lineage>
</organism>
<dbReference type="EMBL" id="JAAAMJ010000044">
    <property type="protein sequence ID" value="NDV89418.1"/>
    <property type="molecule type" value="Genomic_DNA"/>
</dbReference>
<sequence>MAVYTSKPILVVFGGYLDSAGTVPRFTSQGAYDDCVTFAAEVNEAGGNATMLHLPAAGIGGK</sequence>
<dbReference type="Proteomes" id="UP000476332">
    <property type="component" value="Unassembled WGS sequence"/>
</dbReference>
<comment type="caution">
    <text evidence="1">The sequence shown here is derived from an EMBL/GenBank/DDBJ whole genome shotgun (WGS) entry which is preliminary data.</text>
</comment>
<proteinExistence type="predicted"/>
<reference evidence="1 2" key="1">
    <citation type="submission" date="2020-01" db="EMBL/GenBank/DDBJ databases">
        <title>Genomes of bacteria type strains.</title>
        <authorList>
            <person name="Chen J."/>
            <person name="Zhu S."/>
            <person name="Chen J."/>
        </authorList>
    </citation>
    <scope>NUCLEOTIDE SEQUENCE [LARGE SCALE GENOMIC DNA]</scope>
    <source>
        <strain evidence="1 2">KCTC 52919</strain>
    </source>
</reference>
<accession>A0A6L9MPM2</accession>
<evidence type="ECO:0000313" key="2">
    <source>
        <dbReference type="Proteomes" id="UP000476332"/>
    </source>
</evidence>
<gene>
    <name evidence="1" type="ORF">GTW51_22470</name>
</gene>
<dbReference type="Gene3D" id="3.40.50.1820">
    <property type="entry name" value="alpha/beta hydrolase"/>
    <property type="match status" value="1"/>
</dbReference>
<name>A0A6L9MPM2_9HYPH</name>
<dbReference type="RefSeq" id="WP_163046263.1">
    <property type="nucleotide sequence ID" value="NZ_JAAAMJ010000044.1"/>
</dbReference>
<protein>
    <submittedName>
        <fullName evidence="1">Uncharacterized protein</fullName>
    </submittedName>
</protein>
<keyword evidence="2" id="KW-1185">Reference proteome</keyword>
<dbReference type="InterPro" id="IPR029058">
    <property type="entry name" value="AB_hydrolase_fold"/>
</dbReference>